<evidence type="ECO:0000256" key="8">
    <source>
        <dbReference type="SAM" id="Phobius"/>
    </source>
</evidence>
<sequence length="144" mass="14515">MSRTAFLLAALCAAAVTQTFVPPAAPIQRQAQVTAAAPAAWIVDAPQHAEEEAAGTSALAPLTAGCALGAAAAWLGRRRRHLAAAGAAAGAAPLAAHAAGSEKMLMESSVTVAGGEEALFYVFILFATLTTLVLAVVLREAPRI</sequence>
<evidence type="ECO:0000256" key="3">
    <source>
        <dbReference type="ARBA" id="ARBA00022692"/>
    </source>
</evidence>
<dbReference type="EMBL" id="HBNR01089566">
    <property type="protein sequence ID" value="CAE4668219.1"/>
    <property type="molecule type" value="Transcribed_RNA"/>
</dbReference>
<feature type="transmembrane region" description="Helical" evidence="8">
    <location>
        <begin position="82"/>
        <end position="99"/>
    </location>
</feature>
<feature type="signal peptide" evidence="9">
    <location>
        <begin position="1"/>
        <end position="19"/>
    </location>
</feature>
<evidence type="ECO:0000256" key="5">
    <source>
        <dbReference type="ARBA" id="ARBA00023078"/>
    </source>
</evidence>
<evidence type="ECO:0000256" key="2">
    <source>
        <dbReference type="ARBA" id="ARBA00022531"/>
    </source>
</evidence>
<name>A0A7S4T8R0_9DINO</name>
<feature type="transmembrane region" description="Helical" evidence="8">
    <location>
        <begin position="119"/>
        <end position="138"/>
    </location>
</feature>
<evidence type="ECO:0000313" key="10">
    <source>
        <dbReference type="EMBL" id="CAE4668219.1"/>
    </source>
</evidence>
<keyword evidence="3 8" id="KW-0812">Transmembrane</keyword>
<proteinExistence type="inferred from homology"/>
<dbReference type="GO" id="GO:0009539">
    <property type="term" value="C:photosystem II reaction center"/>
    <property type="evidence" value="ECO:0007669"/>
    <property type="project" value="InterPro"/>
</dbReference>
<accession>A0A7S4T8R0</accession>
<gene>
    <name evidence="10" type="ORF">AMON00008_LOCUS64263</name>
</gene>
<dbReference type="SUPFAM" id="SSF161029">
    <property type="entry name" value="Photosystem II reaction center protein T, PsbT"/>
    <property type="match status" value="1"/>
</dbReference>
<evidence type="ECO:0000256" key="9">
    <source>
        <dbReference type="SAM" id="SignalP"/>
    </source>
</evidence>
<evidence type="ECO:0000256" key="7">
    <source>
        <dbReference type="ARBA" id="ARBA00023276"/>
    </source>
</evidence>
<keyword evidence="7" id="KW-0604">Photosystem II</keyword>
<feature type="chain" id="PRO_5030857429" description="Photosystem II reaction center protein T" evidence="9">
    <location>
        <begin position="20"/>
        <end position="144"/>
    </location>
</feature>
<dbReference type="Pfam" id="PF01405">
    <property type="entry name" value="PsbT"/>
    <property type="match status" value="1"/>
</dbReference>
<organism evidence="10">
    <name type="scientific">Alexandrium monilatum</name>
    <dbReference type="NCBI Taxonomy" id="311494"/>
    <lineage>
        <taxon>Eukaryota</taxon>
        <taxon>Sar</taxon>
        <taxon>Alveolata</taxon>
        <taxon>Dinophyceae</taxon>
        <taxon>Gonyaulacales</taxon>
        <taxon>Pyrocystaceae</taxon>
        <taxon>Alexandrium</taxon>
    </lineage>
</organism>
<keyword evidence="5" id="KW-0793">Thylakoid</keyword>
<protein>
    <recommendedName>
        <fullName evidence="11">Photosystem II reaction center protein T</fullName>
    </recommendedName>
</protein>
<dbReference type="InterPro" id="IPR001743">
    <property type="entry name" value="PSII_PsbT"/>
</dbReference>
<dbReference type="GO" id="GO:0015979">
    <property type="term" value="P:photosynthesis"/>
    <property type="evidence" value="ECO:0007669"/>
    <property type="project" value="UniProtKB-KW"/>
</dbReference>
<reference evidence="10" key="1">
    <citation type="submission" date="2021-01" db="EMBL/GenBank/DDBJ databases">
        <authorList>
            <person name="Corre E."/>
            <person name="Pelletier E."/>
            <person name="Niang G."/>
            <person name="Scheremetjew M."/>
            <person name="Finn R."/>
            <person name="Kale V."/>
            <person name="Holt S."/>
            <person name="Cochrane G."/>
            <person name="Meng A."/>
            <person name="Brown T."/>
            <person name="Cohen L."/>
        </authorList>
    </citation>
    <scope>NUCLEOTIDE SEQUENCE</scope>
    <source>
        <strain evidence="10">CCMP3105</strain>
    </source>
</reference>
<evidence type="ECO:0008006" key="11">
    <source>
        <dbReference type="Google" id="ProtNLM"/>
    </source>
</evidence>
<keyword evidence="4 8" id="KW-1133">Transmembrane helix</keyword>
<keyword evidence="6 8" id="KW-0472">Membrane</keyword>
<evidence type="ECO:0000256" key="1">
    <source>
        <dbReference type="ARBA" id="ARBA00008658"/>
    </source>
</evidence>
<evidence type="ECO:0000256" key="6">
    <source>
        <dbReference type="ARBA" id="ARBA00023136"/>
    </source>
</evidence>
<comment type="similarity">
    <text evidence="1">Belongs to the PsbT family.</text>
</comment>
<dbReference type="AlphaFoldDB" id="A0A7S4T8R0"/>
<feature type="transmembrane region" description="Helical" evidence="8">
    <location>
        <begin position="59"/>
        <end position="75"/>
    </location>
</feature>
<evidence type="ECO:0000256" key="4">
    <source>
        <dbReference type="ARBA" id="ARBA00022989"/>
    </source>
</evidence>
<keyword evidence="2" id="KW-0602">Photosynthesis</keyword>
<dbReference type="InterPro" id="IPR037268">
    <property type="entry name" value="PSII_PsbT_sf"/>
</dbReference>
<keyword evidence="9" id="KW-0732">Signal</keyword>